<feature type="domain" description="CBS" evidence="3">
    <location>
        <begin position="6"/>
        <end position="62"/>
    </location>
</feature>
<dbReference type="Gene3D" id="3.10.580.10">
    <property type="entry name" value="CBS-domain"/>
    <property type="match status" value="1"/>
</dbReference>
<organism evidence="4 5">
    <name type="scientific">Halogeometricum limi</name>
    <dbReference type="NCBI Taxonomy" id="555875"/>
    <lineage>
        <taxon>Archaea</taxon>
        <taxon>Methanobacteriati</taxon>
        <taxon>Methanobacteriota</taxon>
        <taxon>Stenosarchaea group</taxon>
        <taxon>Halobacteria</taxon>
        <taxon>Halobacteriales</taxon>
        <taxon>Haloferacaceae</taxon>
        <taxon>Halogeometricum</taxon>
    </lineage>
</organism>
<evidence type="ECO:0000313" key="4">
    <source>
        <dbReference type="EMBL" id="SFR43644.1"/>
    </source>
</evidence>
<dbReference type="EMBL" id="FOYS01000002">
    <property type="protein sequence ID" value="SFR43644.1"/>
    <property type="molecule type" value="Genomic_DNA"/>
</dbReference>
<dbReference type="PANTHER" id="PTHR43080:SF2">
    <property type="entry name" value="CBS DOMAIN-CONTAINING PROTEIN"/>
    <property type="match status" value="1"/>
</dbReference>
<feature type="domain" description="CBS" evidence="3">
    <location>
        <begin position="71"/>
        <end position="126"/>
    </location>
</feature>
<dbReference type="InterPro" id="IPR000644">
    <property type="entry name" value="CBS_dom"/>
</dbReference>
<accession>A0A1I6GN73</accession>
<dbReference type="PROSITE" id="PS51371">
    <property type="entry name" value="CBS"/>
    <property type="match status" value="2"/>
</dbReference>
<name>A0A1I6GN73_9EURY</name>
<dbReference type="STRING" id="555875.SAMN04488124_1303"/>
<keyword evidence="5" id="KW-1185">Reference proteome</keyword>
<proteinExistence type="predicted"/>
<dbReference type="InterPro" id="IPR046342">
    <property type="entry name" value="CBS_dom_sf"/>
</dbReference>
<dbReference type="Proteomes" id="UP000243250">
    <property type="component" value="Unassembled WGS sequence"/>
</dbReference>
<dbReference type="AlphaFoldDB" id="A0A1I6GN73"/>
<evidence type="ECO:0000256" key="1">
    <source>
        <dbReference type="ARBA" id="ARBA00023122"/>
    </source>
</evidence>
<dbReference type="SMART" id="SM00116">
    <property type="entry name" value="CBS"/>
    <property type="match status" value="2"/>
</dbReference>
<keyword evidence="1 2" id="KW-0129">CBS domain</keyword>
<evidence type="ECO:0000256" key="2">
    <source>
        <dbReference type="PROSITE-ProRule" id="PRU00703"/>
    </source>
</evidence>
<dbReference type="OrthoDB" id="43333at2157"/>
<dbReference type="RefSeq" id="WP_089878142.1">
    <property type="nucleotide sequence ID" value="NZ_FOYS01000002.1"/>
</dbReference>
<sequence>MQVRQIQSAPVETVSTDATLREAVGAMLERGVGSVVVVDAGPVGIVTDTDVLAATYREDCSLSAFAVTDVMSRGLVTTTPKASVTRAIETMERHGVKRLPVRDGLDVVGIVTTTDVARHHPEAVSRIRSRQSNRDDW</sequence>
<evidence type="ECO:0000259" key="3">
    <source>
        <dbReference type="PROSITE" id="PS51371"/>
    </source>
</evidence>
<dbReference type="InterPro" id="IPR051257">
    <property type="entry name" value="Diverse_CBS-Domain"/>
</dbReference>
<dbReference type="PANTHER" id="PTHR43080">
    <property type="entry name" value="CBS DOMAIN-CONTAINING PROTEIN CBSX3, MITOCHONDRIAL"/>
    <property type="match status" value="1"/>
</dbReference>
<gene>
    <name evidence="4" type="ORF">SAMN04488124_1303</name>
</gene>
<dbReference type="Pfam" id="PF00571">
    <property type="entry name" value="CBS"/>
    <property type="match status" value="2"/>
</dbReference>
<evidence type="ECO:0000313" key="5">
    <source>
        <dbReference type="Proteomes" id="UP000243250"/>
    </source>
</evidence>
<protein>
    <submittedName>
        <fullName evidence="4">CBS domain-containing protein</fullName>
    </submittedName>
</protein>
<dbReference type="SUPFAM" id="SSF54631">
    <property type="entry name" value="CBS-domain pair"/>
    <property type="match status" value="1"/>
</dbReference>
<reference evidence="5" key="1">
    <citation type="submission" date="2016-10" db="EMBL/GenBank/DDBJ databases">
        <authorList>
            <person name="Varghese N."/>
            <person name="Submissions S."/>
        </authorList>
    </citation>
    <scope>NUCLEOTIDE SEQUENCE [LARGE SCALE GENOMIC DNA]</scope>
    <source>
        <strain evidence="5">CGMCC 1.8711</strain>
    </source>
</reference>